<dbReference type="RefSeq" id="WP_138930625.1">
    <property type="nucleotide sequence ID" value="NZ_SWMU01000001.1"/>
</dbReference>
<dbReference type="SUPFAM" id="SSF82771">
    <property type="entry name" value="GIY-YIG endonuclease"/>
    <property type="match status" value="1"/>
</dbReference>
<dbReference type="InterPro" id="IPR000305">
    <property type="entry name" value="GIY-YIG_endonuc"/>
</dbReference>
<feature type="domain" description="GIY-YIG" evidence="1">
    <location>
        <begin position="1"/>
        <end position="70"/>
    </location>
</feature>
<sequence>MFYVYILFSEKFDKYYVGSSQNPWKRLQIHNTSTFNTFTSKYRPWVLKAVFKAGKTRGKAEKIECASQIY</sequence>
<dbReference type="OrthoDB" id="1495241at2"/>
<dbReference type="Proteomes" id="UP000306552">
    <property type="component" value="Unassembled WGS sequence"/>
</dbReference>
<comment type="caution">
    <text evidence="2">The sequence shown here is derived from an EMBL/GenBank/DDBJ whole genome shotgun (WGS) entry which is preliminary data.</text>
</comment>
<dbReference type="InterPro" id="IPR035901">
    <property type="entry name" value="GIY-YIG_endonuc_sf"/>
</dbReference>
<dbReference type="Pfam" id="PF01541">
    <property type="entry name" value="GIY-YIG"/>
    <property type="match status" value="1"/>
</dbReference>
<dbReference type="Gene3D" id="3.40.1440.10">
    <property type="entry name" value="GIY-YIG endonuclease"/>
    <property type="match status" value="1"/>
</dbReference>
<organism evidence="2 3">
    <name type="scientific">Mesohalobacter halotolerans</name>
    <dbReference type="NCBI Taxonomy" id="1883405"/>
    <lineage>
        <taxon>Bacteria</taxon>
        <taxon>Pseudomonadati</taxon>
        <taxon>Bacteroidota</taxon>
        <taxon>Flavobacteriia</taxon>
        <taxon>Flavobacteriales</taxon>
        <taxon>Flavobacteriaceae</taxon>
        <taxon>Mesohalobacter</taxon>
    </lineage>
</organism>
<evidence type="ECO:0000313" key="3">
    <source>
        <dbReference type="Proteomes" id="UP000306552"/>
    </source>
</evidence>
<dbReference type="AlphaFoldDB" id="A0A4U5TSV8"/>
<keyword evidence="3" id="KW-1185">Reference proteome</keyword>
<protein>
    <submittedName>
        <fullName evidence="2">GIY-YIG nuclease family protein</fullName>
    </submittedName>
</protein>
<dbReference type="EMBL" id="SWMU01000001">
    <property type="protein sequence ID" value="TKS56921.1"/>
    <property type="molecule type" value="Genomic_DNA"/>
</dbReference>
<evidence type="ECO:0000259" key="1">
    <source>
        <dbReference type="PROSITE" id="PS50164"/>
    </source>
</evidence>
<reference evidence="2 3" key="1">
    <citation type="submission" date="2019-04" db="EMBL/GenBank/DDBJ databases">
        <title>Psychroflexus halotolerans sp. nov., isolated from a marine solar saltern.</title>
        <authorList>
            <person name="Feng X."/>
        </authorList>
    </citation>
    <scope>NUCLEOTIDE SEQUENCE [LARGE SCALE GENOMIC DNA]</scope>
    <source>
        <strain evidence="2 3">WDS2C27</strain>
    </source>
</reference>
<gene>
    <name evidence="2" type="ORF">FCN74_00405</name>
</gene>
<proteinExistence type="predicted"/>
<evidence type="ECO:0000313" key="2">
    <source>
        <dbReference type="EMBL" id="TKS56921.1"/>
    </source>
</evidence>
<name>A0A4U5TSV8_9FLAO</name>
<accession>A0A4U5TSV8</accession>
<dbReference type="PROSITE" id="PS50164">
    <property type="entry name" value="GIY_YIG"/>
    <property type="match status" value="1"/>
</dbReference>